<keyword evidence="8 17" id="KW-0479">Metal-binding</keyword>
<sequence>MRRDIRRCRRRSGEDDLESKFGFGIFSQGETRIGWLLNFTSSSWEDPDTGKTFSCVDLYFVTQDGFYFKTKYKFRPYFYAATKDTMELEVEAYFRRRYERQVADIEIVEKQDLLLKNHLSGLQKKYLKVSFDTVQQLVEVKRDLLHIVERNQAKFNALEAYESLLAGKREQRLQDCLDYVVDLREYDVPYHVRFAIDNDVRSGQWYNVSISSTGVVLEKRTDLLQRAEVRVCAFDIETQKLPLKFPDAESDQIMMISYMVDGQGFLIINRECVGGDVEDLEYTPKPEFEGYFKVTNVDNEVELLRKWFFHMQELKPGIYVTYNGDFFDWPFIERRASHHGIKMNEELGFRCDHNQGECRAKFVCHLDCFAWVKRDSYLPQGSHGLKAVTKAKLGYDPLEVNPEDMVRFAMEKPQIMASYSVSDAVATYYLYMTYVHPFIFSLATIIPMVPDEVLRKGSGTLCEMLLMVEAYKANVICPNKNQADPEKFYQGQLLESETYIGGHVECLESGVFRSDIPTSFKLDRSAYQQLIDNLGGDLEYAITVEGKMRMDSISNYDEVKDVIREKLEKLRDDPIREEEPLIYHLDVAAMYPNIILTNRLQPPSVVTDEVCTACDFNRPGKTCLRNLEWVWRGVTSKADKRDCHQVRRQIESEFVNAGANIQSSKSFLDLPKVEQQSRFKERLKTFCQKTYKQVLNKPIIEVREAGICMRENPFYVDTVRSFRDRRYEYKTLNKVWKGKLSEAQASGNSIKIQEAQDMVVVYDSLQLAHKCILNSFYGYVMRKGARWYSMEMAGVVTYTGAKIIQNARLLIERIGKPLELDTDGIWCALPGSFPENFTFKTIDMKKFTISYPCVMLNVDVSKKYTNDQYQTLLDPVRKTYTSHSECSIEFEVDGPYKAMILPASKEEGILIKKRYAVFNHDGTLAELKGFEIKRRGELKLIKNFQAELFDKFLHGSTLEECYSAVAAVANRWLDLIDNQGKDIAESELLDYLSESSTMSKPLADYGEQKSCAVTTAKRLAEFLGYTMVKDKGLRCQYIIACEPKGKPVSERAVPVAIFETDHLETDPDKPEIREYYLRKWCETSSDNIRLIIDWSYYKQRLSSAIQKVITIPAAMQKVANPVPRVLHPDWLQKKVLEKEDKFCQRKLVDMFSPLNKDGILDTNHTQDIEDFCKENRPYIKGLKPIARSYEVNKKLEQQESWVPEFHDLSFQKIDKDVDYHGWLALKKRKWKVTIEKRKKQRLGDLRYSNQIDVHEINQKVCLGRAVGSYFRRSEEALASSHWQIIQLAPSPQSGQFFAWVVVEGLMLKIPLTIPKVFYINSKAPIAGTFPGKCVNKILPHGRPCYNLIEVSIHEDRFKKESKKLEALLADPEIEGIYETKVPLEFSAISQIGCVCKIDNTAKQRHTQDGWKVDELHMKTTTECHYLKHSIPLVYLYNSTSAGRAIYVLYCQASKLMSAVVVNPYSDKELLSSALERQFRDSCQESSLESSSWDGILFQVDYVDHPQAAKKIIQKAISEYREENCGPTVAVIECPDFNSMKEGIKALDDFPCVRIPFNDDDNSYQPVSWQRPAAKIAMYRCAASFQWLERRIALSRYAHVPLGNFGLDWLTFTVDVFMSRALRDQKQVLWVSDNGVPDIGGINNEETFFADEAFHQMVQQTSLVFPGAYRKVSVELKIHKLAVNALLKSNLVSEMEGGGLWEFEQGVNSRGSSLNDNASFDETTGCAQAFRVLKQLVQSCLDDVCESNNIYADSILQRVSWWLCSPSSKLHDPALHLMLHKVMQKVFALLLSDMRRLGAVIIYADFSKIVIHTGKFNLSAAKAYCESLITVVGSSNILGGIFLEPVQYWHSLLFMDQHNYAGIRATGDETSADGVTIEPKWSIARLLPEYIQKDFIIIVANFIFDPWKFALEKRSCSSESLEARIEEYLREQIQSNMIDMLVKKVGHIMSHMKEINASQVSGQAPKGNYAVEFIQIISAVLALDQNVQQDVLVMRKNLLKYIKVKECGVEAGFIDPGPSFVLPNVACSNCDAYRDLDLCRDPSLLTEREWSCADPQCGKKYDREQMENRLLQMVRHRERMYQMQDLVCVRCNQVKAAHLTEQCECAGSFRCKESGSEFRKRMEIFLDITKRQKFRLLEECISWILYPHQC</sequence>
<comment type="catalytic activity">
    <reaction evidence="16 17">
        <text>DNA(n) + a 2'-deoxyribonucleoside 5'-triphosphate = DNA(n+1) + diphosphate</text>
        <dbReference type="Rhea" id="RHEA:22508"/>
        <dbReference type="Rhea" id="RHEA-COMP:17339"/>
        <dbReference type="Rhea" id="RHEA-COMP:17340"/>
        <dbReference type="ChEBI" id="CHEBI:33019"/>
        <dbReference type="ChEBI" id="CHEBI:61560"/>
        <dbReference type="ChEBI" id="CHEBI:173112"/>
        <dbReference type="EC" id="2.7.7.7"/>
    </reaction>
</comment>
<dbReference type="FunFam" id="1.10.132.60:FF:000002">
    <property type="entry name" value="DNA polymerase epsilon catalytic subunit"/>
    <property type="match status" value="1"/>
</dbReference>
<proteinExistence type="inferred from homology"/>
<evidence type="ECO:0000256" key="2">
    <source>
        <dbReference type="ARBA" id="ARBA00004123"/>
    </source>
</evidence>
<dbReference type="PANTHER" id="PTHR10670">
    <property type="entry name" value="DNA POLYMERASE EPSILON CATALYTIC SUBUNIT A"/>
    <property type="match status" value="1"/>
</dbReference>
<comment type="cofactor">
    <cofactor evidence="1 17">
        <name>[4Fe-4S] cluster</name>
        <dbReference type="ChEBI" id="CHEBI:49883"/>
    </cofactor>
</comment>
<dbReference type="Gene3D" id="3.30.420.10">
    <property type="entry name" value="Ribonuclease H-like superfamily/Ribonuclease H"/>
    <property type="match status" value="1"/>
</dbReference>
<dbReference type="Proteomes" id="UP001558713">
    <property type="component" value="Unassembled WGS sequence"/>
</dbReference>
<keyword evidence="10 17" id="KW-0862">Zinc</keyword>
<evidence type="ECO:0000256" key="9">
    <source>
        <dbReference type="ARBA" id="ARBA00022771"/>
    </source>
</evidence>
<evidence type="ECO:0000256" key="6">
    <source>
        <dbReference type="ARBA" id="ARBA00022695"/>
    </source>
</evidence>
<dbReference type="Pfam" id="PF23250">
    <property type="entry name" value="zf_DPOE_2"/>
    <property type="match status" value="1"/>
</dbReference>
<keyword evidence="14 17" id="KW-0238">DNA-binding</keyword>
<organism evidence="19 20">
    <name type="scientific">Cardamine amara subsp. amara</name>
    <dbReference type="NCBI Taxonomy" id="228776"/>
    <lineage>
        <taxon>Eukaryota</taxon>
        <taxon>Viridiplantae</taxon>
        <taxon>Streptophyta</taxon>
        <taxon>Embryophyta</taxon>
        <taxon>Tracheophyta</taxon>
        <taxon>Spermatophyta</taxon>
        <taxon>Magnoliopsida</taxon>
        <taxon>eudicotyledons</taxon>
        <taxon>Gunneridae</taxon>
        <taxon>Pentapetalae</taxon>
        <taxon>rosids</taxon>
        <taxon>malvids</taxon>
        <taxon>Brassicales</taxon>
        <taxon>Brassicaceae</taxon>
        <taxon>Cardamineae</taxon>
        <taxon>Cardamine</taxon>
    </lineage>
</organism>
<dbReference type="CDD" id="cd05535">
    <property type="entry name" value="POLBc_epsilon"/>
    <property type="match status" value="1"/>
</dbReference>
<dbReference type="SUPFAM" id="SSF56672">
    <property type="entry name" value="DNA/RNA polymerases"/>
    <property type="match status" value="1"/>
</dbReference>
<accession>A0ABD0ZI00</accession>
<dbReference type="FunFam" id="1.10.287.690:FF:000005">
    <property type="entry name" value="DNA polymerase epsilon catalytic subunit"/>
    <property type="match status" value="1"/>
</dbReference>
<keyword evidence="4 17" id="KW-0004">4Fe-4S</keyword>
<evidence type="ECO:0000256" key="8">
    <source>
        <dbReference type="ARBA" id="ARBA00022723"/>
    </source>
</evidence>
<evidence type="ECO:0000313" key="19">
    <source>
        <dbReference type="EMBL" id="KAL1194297.1"/>
    </source>
</evidence>
<keyword evidence="9 17" id="KW-0863">Zinc-finger</keyword>
<evidence type="ECO:0000256" key="11">
    <source>
        <dbReference type="ARBA" id="ARBA00022932"/>
    </source>
</evidence>
<keyword evidence="20" id="KW-1185">Reference proteome</keyword>
<dbReference type="GO" id="GO:0003887">
    <property type="term" value="F:DNA-directed DNA polymerase activity"/>
    <property type="evidence" value="ECO:0007669"/>
    <property type="project" value="UniProtKB-KW"/>
</dbReference>
<dbReference type="FunFam" id="3.90.1600.10:FF:000006">
    <property type="entry name" value="DNA polymerase epsilon catalytic subunit"/>
    <property type="match status" value="1"/>
</dbReference>
<name>A0ABD0ZI00_CARAN</name>
<feature type="domain" description="DNA polymerase epsilon catalytic subunit A C-terminal" evidence="18">
    <location>
        <begin position="1473"/>
        <end position="1862"/>
    </location>
</feature>
<dbReference type="InterPro" id="IPR054475">
    <property type="entry name" value="Znf-DPOE"/>
</dbReference>
<dbReference type="InterPro" id="IPR006172">
    <property type="entry name" value="DNA-dir_DNA_pol_B"/>
</dbReference>
<dbReference type="InterPro" id="IPR036397">
    <property type="entry name" value="RNaseH_sf"/>
</dbReference>
<dbReference type="InterPro" id="IPR006133">
    <property type="entry name" value="DNA-dir_DNA_pol_B_exonuc"/>
</dbReference>
<evidence type="ECO:0000256" key="16">
    <source>
        <dbReference type="ARBA" id="ARBA00049244"/>
    </source>
</evidence>
<dbReference type="FunFam" id="3.30.420.10:FF:000010">
    <property type="entry name" value="DNA polymerase epsilon catalytic subunit"/>
    <property type="match status" value="1"/>
</dbReference>
<comment type="caution">
    <text evidence="19">The sequence shown here is derived from an EMBL/GenBank/DDBJ whole genome shotgun (WGS) entry which is preliminary data.</text>
</comment>
<dbReference type="InterPro" id="IPR055191">
    <property type="entry name" value="POL2_thumb"/>
</dbReference>
<evidence type="ECO:0000256" key="1">
    <source>
        <dbReference type="ARBA" id="ARBA00001966"/>
    </source>
</evidence>
<dbReference type="EMBL" id="JBANAX010000756">
    <property type="protein sequence ID" value="KAL1194297.1"/>
    <property type="molecule type" value="Genomic_DNA"/>
</dbReference>
<dbReference type="CDD" id="cd05779">
    <property type="entry name" value="DNA_polB_epsilon_exo"/>
    <property type="match status" value="1"/>
</dbReference>
<protein>
    <recommendedName>
        <fullName evidence="17">DNA polymerase epsilon catalytic subunit</fullName>
        <ecNumber evidence="17">2.7.7.7</ecNumber>
    </recommendedName>
</protein>
<dbReference type="SMART" id="SM00486">
    <property type="entry name" value="POLBc"/>
    <property type="match status" value="1"/>
</dbReference>
<evidence type="ECO:0000256" key="13">
    <source>
        <dbReference type="ARBA" id="ARBA00023014"/>
    </source>
</evidence>
<dbReference type="Pfam" id="PF22912">
    <property type="entry name" value="zf-DPOE"/>
    <property type="match status" value="1"/>
</dbReference>
<dbReference type="GO" id="GO:0005634">
    <property type="term" value="C:nucleus"/>
    <property type="evidence" value="ECO:0007669"/>
    <property type="project" value="UniProtKB-SubCell"/>
</dbReference>
<dbReference type="EC" id="2.7.7.7" evidence="17"/>
<keyword evidence="11 17" id="KW-0239">DNA-directed DNA polymerase</keyword>
<evidence type="ECO:0000313" key="20">
    <source>
        <dbReference type="Proteomes" id="UP001558713"/>
    </source>
</evidence>
<evidence type="ECO:0000256" key="17">
    <source>
        <dbReference type="RuleBase" id="RU365029"/>
    </source>
</evidence>
<comment type="subcellular location">
    <subcellularLocation>
        <location evidence="2 17">Nucleus</location>
    </subcellularLocation>
</comment>
<reference evidence="19 20" key="1">
    <citation type="submission" date="2024-04" db="EMBL/GenBank/DDBJ databases">
        <title>Genome assembly C_amara_ONT_v2.</title>
        <authorList>
            <person name="Yant L."/>
            <person name="Moore C."/>
            <person name="Slenker M."/>
        </authorList>
    </citation>
    <scope>NUCLEOTIDE SEQUENCE [LARGE SCALE GENOMIC DNA]</scope>
    <source>
        <tissue evidence="19">Leaf</tissue>
    </source>
</reference>
<evidence type="ECO:0000256" key="4">
    <source>
        <dbReference type="ARBA" id="ARBA00022485"/>
    </source>
</evidence>
<evidence type="ECO:0000256" key="15">
    <source>
        <dbReference type="ARBA" id="ARBA00023242"/>
    </source>
</evidence>
<dbReference type="InterPro" id="IPR023211">
    <property type="entry name" value="DNA_pol_palm_dom_sf"/>
</dbReference>
<keyword evidence="15 17" id="KW-0539">Nucleus</keyword>
<keyword evidence="7 17" id="KW-0235">DNA replication</keyword>
<dbReference type="Gene3D" id="1.10.132.60">
    <property type="entry name" value="DNA polymerase family B, C-terminal domain"/>
    <property type="match status" value="1"/>
</dbReference>
<dbReference type="Pfam" id="PF22634">
    <property type="entry name" value="POL2_thumb"/>
    <property type="match status" value="1"/>
</dbReference>
<dbReference type="Gene3D" id="3.30.342.10">
    <property type="entry name" value="DNA Polymerase, chain B, domain 1"/>
    <property type="match status" value="1"/>
</dbReference>
<dbReference type="InterPro" id="IPR043502">
    <property type="entry name" value="DNA/RNA_pol_sf"/>
</dbReference>
<comment type="similarity">
    <text evidence="3 17">Belongs to the DNA polymerase type-B family.</text>
</comment>
<dbReference type="InterPro" id="IPR012337">
    <property type="entry name" value="RNaseH-like_sf"/>
</dbReference>
<comment type="function">
    <text evidence="17">DNA polymerase II participates in chromosomal DNA replication.</text>
</comment>
<dbReference type="InterPro" id="IPR029703">
    <property type="entry name" value="POL2"/>
</dbReference>
<dbReference type="GO" id="GO:0051539">
    <property type="term" value="F:4 iron, 4 sulfur cluster binding"/>
    <property type="evidence" value="ECO:0007669"/>
    <property type="project" value="UniProtKB-KW"/>
</dbReference>
<keyword evidence="13 17" id="KW-0411">Iron-sulfur</keyword>
<dbReference type="SMART" id="SM01159">
    <property type="entry name" value="DUF1744"/>
    <property type="match status" value="1"/>
</dbReference>
<evidence type="ECO:0000256" key="14">
    <source>
        <dbReference type="ARBA" id="ARBA00023125"/>
    </source>
</evidence>
<dbReference type="Pfam" id="PF03104">
    <property type="entry name" value="DNA_pol_B_exo1"/>
    <property type="match status" value="1"/>
</dbReference>
<evidence type="ECO:0000256" key="7">
    <source>
        <dbReference type="ARBA" id="ARBA00022705"/>
    </source>
</evidence>
<evidence type="ECO:0000259" key="18">
    <source>
        <dbReference type="SMART" id="SM01159"/>
    </source>
</evidence>
<evidence type="ECO:0000256" key="5">
    <source>
        <dbReference type="ARBA" id="ARBA00022679"/>
    </source>
</evidence>
<dbReference type="Pfam" id="PF08490">
    <property type="entry name" value="DUF1744"/>
    <property type="match status" value="1"/>
</dbReference>
<evidence type="ECO:0000256" key="12">
    <source>
        <dbReference type="ARBA" id="ARBA00023004"/>
    </source>
</evidence>
<dbReference type="FunFam" id="3.30.342.10:FF:000012">
    <property type="entry name" value="DNA polymerase epsilon catalytic subunit"/>
    <property type="match status" value="1"/>
</dbReference>
<keyword evidence="5 17" id="KW-0808">Transferase</keyword>
<dbReference type="GO" id="GO:0008270">
    <property type="term" value="F:zinc ion binding"/>
    <property type="evidence" value="ECO:0007669"/>
    <property type="project" value="UniProtKB-KW"/>
</dbReference>
<dbReference type="InterPro" id="IPR042087">
    <property type="entry name" value="DNA_pol_B_thumb"/>
</dbReference>
<dbReference type="PANTHER" id="PTHR10670:SF0">
    <property type="entry name" value="DNA POLYMERASE EPSILON CATALYTIC SUBUNIT A"/>
    <property type="match status" value="1"/>
</dbReference>
<keyword evidence="12 17" id="KW-0408">Iron</keyword>
<evidence type="ECO:0000256" key="3">
    <source>
        <dbReference type="ARBA" id="ARBA00005755"/>
    </source>
</evidence>
<dbReference type="GO" id="GO:0006260">
    <property type="term" value="P:DNA replication"/>
    <property type="evidence" value="ECO:0007669"/>
    <property type="project" value="UniProtKB-KW"/>
</dbReference>
<dbReference type="GO" id="GO:0003677">
    <property type="term" value="F:DNA binding"/>
    <property type="evidence" value="ECO:0007669"/>
    <property type="project" value="UniProtKB-KW"/>
</dbReference>
<dbReference type="InterPro" id="IPR013697">
    <property type="entry name" value="DNA_pol_e_suA_C"/>
</dbReference>
<evidence type="ECO:0000256" key="10">
    <source>
        <dbReference type="ARBA" id="ARBA00022833"/>
    </source>
</evidence>
<dbReference type="Gene3D" id="3.90.1600.10">
    <property type="entry name" value="Palm domain of DNA polymerase"/>
    <property type="match status" value="1"/>
</dbReference>
<keyword evidence="6 17" id="KW-0548">Nucleotidyltransferase</keyword>
<dbReference type="SUPFAM" id="SSF53098">
    <property type="entry name" value="Ribonuclease H-like"/>
    <property type="match status" value="1"/>
</dbReference>
<gene>
    <name evidence="19" type="ORF">V5N11_012757</name>
</gene>